<feature type="compositionally biased region" description="Acidic residues" evidence="1">
    <location>
        <begin position="69"/>
        <end position="87"/>
    </location>
</feature>
<feature type="region of interest" description="Disordered" evidence="1">
    <location>
        <begin position="1"/>
        <end position="41"/>
    </location>
</feature>
<dbReference type="AlphaFoldDB" id="A0A9Q8PJQ8"/>
<gene>
    <name evidence="2" type="ORF">CLAFUR5_12608</name>
</gene>
<evidence type="ECO:0000313" key="3">
    <source>
        <dbReference type="Proteomes" id="UP000756132"/>
    </source>
</evidence>
<dbReference type="Proteomes" id="UP000756132">
    <property type="component" value="Chromosome 11"/>
</dbReference>
<dbReference type="OMA" id="MWVIISA"/>
<keyword evidence="3" id="KW-1185">Reference proteome</keyword>
<proteinExistence type="predicted"/>
<dbReference type="OrthoDB" id="3640879at2759"/>
<dbReference type="GeneID" id="71992486"/>
<sequence length="388" mass="43100">MPPAKRSLADSDSDSQPDAERPAKNAKMSSSTTDASKTRTDIKTKFLETPFEGAYEYVCFEPPDWSKEDGDEDDEDDSEEEDEDEEEEKSKDKMFDKPAKDHPGYKHVFTKATLELLSDNCKEAVQRDPDMFGMYVYNDFVNYAVLDLIEELCKLISSTLGKNEIHQAWAACACLAQFLQHGAHGGCWMHADDGERVAALSSVICAAALACLNAVDRVGELKADSKFLDLGLVMALYFTNVSEMSNYGAEPTIEFEDMEFEEVIVGYAKKAGIDLMDVGVAGMEEALADYGETEALEGSASATRWGYSKVCNDYMKAHGPHGPVKGGPGFNLMQWSREGRAEFAFDHEDPVEGFVRSRHQVWQADADVIDLRTRSSGSFFSRYTPFLV</sequence>
<dbReference type="EMBL" id="CP090173">
    <property type="protein sequence ID" value="UJO23713.1"/>
    <property type="molecule type" value="Genomic_DNA"/>
</dbReference>
<feature type="region of interest" description="Disordered" evidence="1">
    <location>
        <begin position="54"/>
        <end position="99"/>
    </location>
</feature>
<organism evidence="2 3">
    <name type="scientific">Passalora fulva</name>
    <name type="common">Tomato leaf mold</name>
    <name type="synonym">Cladosporium fulvum</name>
    <dbReference type="NCBI Taxonomy" id="5499"/>
    <lineage>
        <taxon>Eukaryota</taxon>
        <taxon>Fungi</taxon>
        <taxon>Dikarya</taxon>
        <taxon>Ascomycota</taxon>
        <taxon>Pezizomycotina</taxon>
        <taxon>Dothideomycetes</taxon>
        <taxon>Dothideomycetidae</taxon>
        <taxon>Mycosphaerellales</taxon>
        <taxon>Mycosphaerellaceae</taxon>
        <taxon>Fulvia</taxon>
    </lineage>
</organism>
<feature type="compositionally biased region" description="Basic and acidic residues" evidence="1">
    <location>
        <begin position="88"/>
        <end position="99"/>
    </location>
</feature>
<dbReference type="RefSeq" id="XP_047768079.1">
    <property type="nucleotide sequence ID" value="XM_047911756.1"/>
</dbReference>
<reference evidence="2" key="1">
    <citation type="submission" date="2021-12" db="EMBL/GenBank/DDBJ databases">
        <authorList>
            <person name="Zaccaron A."/>
            <person name="Stergiopoulos I."/>
        </authorList>
    </citation>
    <scope>NUCLEOTIDE SEQUENCE</scope>
    <source>
        <strain evidence="2">Race5_Kim</strain>
    </source>
</reference>
<name>A0A9Q8PJQ8_PASFU</name>
<reference evidence="2" key="2">
    <citation type="journal article" date="2022" name="Microb. Genom.">
        <title>A chromosome-scale genome assembly of the tomato pathogen Cladosporium fulvum reveals a compartmentalized genome architecture and the presence of a dispensable chromosome.</title>
        <authorList>
            <person name="Zaccaron A.Z."/>
            <person name="Chen L.H."/>
            <person name="Samaras A."/>
            <person name="Stergiopoulos I."/>
        </authorList>
    </citation>
    <scope>NUCLEOTIDE SEQUENCE</scope>
    <source>
        <strain evidence="2">Race5_Kim</strain>
    </source>
</reference>
<evidence type="ECO:0000313" key="2">
    <source>
        <dbReference type="EMBL" id="UJO23713.1"/>
    </source>
</evidence>
<dbReference type="KEGG" id="ffu:CLAFUR5_12608"/>
<protein>
    <submittedName>
        <fullName evidence="2">Uncharacterized protein</fullName>
    </submittedName>
</protein>
<accession>A0A9Q8PJQ8</accession>
<evidence type="ECO:0000256" key="1">
    <source>
        <dbReference type="SAM" id="MobiDB-lite"/>
    </source>
</evidence>